<dbReference type="OrthoDB" id="2311693at2759"/>
<proteinExistence type="predicted"/>
<evidence type="ECO:0000259" key="2">
    <source>
        <dbReference type="PROSITE" id="PS50097"/>
    </source>
</evidence>
<evidence type="ECO:0000313" key="4">
    <source>
        <dbReference type="Proteomes" id="UP000299102"/>
    </source>
</evidence>
<dbReference type="SMART" id="SM00225">
    <property type="entry name" value="BTB"/>
    <property type="match status" value="1"/>
</dbReference>
<dbReference type="InterPro" id="IPR011333">
    <property type="entry name" value="SKP1/BTB/POZ_sf"/>
</dbReference>
<dbReference type="AlphaFoldDB" id="A0A4C1T266"/>
<evidence type="ECO:0000256" key="1">
    <source>
        <dbReference type="SAM" id="MobiDB-lite"/>
    </source>
</evidence>
<gene>
    <name evidence="3" type="primary">Tdpoz5</name>
    <name evidence="3" type="ORF">EVAR_78761_1</name>
</gene>
<comment type="caution">
    <text evidence="3">The sequence shown here is derived from an EMBL/GenBank/DDBJ whole genome shotgun (WGS) entry which is preliminary data.</text>
</comment>
<reference evidence="3 4" key="1">
    <citation type="journal article" date="2019" name="Commun. Biol.">
        <title>The bagworm genome reveals a unique fibroin gene that provides high tensile strength.</title>
        <authorList>
            <person name="Kono N."/>
            <person name="Nakamura H."/>
            <person name="Ohtoshi R."/>
            <person name="Tomita M."/>
            <person name="Numata K."/>
            <person name="Arakawa K."/>
        </authorList>
    </citation>
    <scope>NUCLEOTIDE SEQUENCE [LARGE SCALE GENOMIC DNA]</scope>
</reference>
<protein>
    <submittedName>
        <fullName evidence="3">TD and POZ domain-containing protein 5</fullName>
    </submittedName>
</protein>
<dbReference type="Gene3D" id="3.30.710.10">
    <property type="entry name" value="Potassium Channel Kv1.1, Chain A"/>
    <property type="match status" value="1"/>
</dbReference>
<keyword evidence="4" id="KW-1185">Reference proteome</keyword>
<sequence length="384" mass="44309">MAENDFDDEIFARHRHMIPDFVMPRREGAGRGRIIRGHGHHRRPQPRRQPRNERTSEDFIIENDAVTTLNKCETENARKLYIFDIATKLRSPGTYDIGGTYAEHPEFWFLFKTSFCPGKNYLLSLFVCHRVPGPFYIGVSSTNSLTFRKATDVGEKSCLTSNLAWHMFKNEQKDTYFYIKTFCFSEDDIKSLEDKRLCIALRIKDKMPLKLLPDIIKKIKLQHDFGELLTKPDKTDFVLISSSGSKFPTHKIILVAHSPVLRELIKSTTSSSLELDITDEDMTVLLQFMYTGTIKDLASHDGTKLLNLAEKYGLKTMFALMQHTISTGAQSANIAVYDWYTGTPRHLSWSWRRAIGNHRRSSSHDRLCLFTTTQMSKTRVSYYL</sequence>
<dbReference type="PANTHER" id="PTHR24413">
    <property type="entry name" value="SPECKLE-TYPE POZ PROTEIN"/>
    <property type="match status" value="1"/>
</dbReference>
<dbReference type="PROSITE" id="PS50097">
    <property type="entry name" value="BTB"/>
    <property type="match status" value="1"/>
</dbReference>
<organism evidence="3 4">
    <name type="scientific">Eumeta variegata</name>
    <name type="common">Bagworm moth</name>
    <name type="synonym">Eumeta japonica</name>
    <dbReference type="NCBI Taxonomy" id="151549"/>
    <lineage>
        <taxon>Eukaryota</taxon>
        <taxon>Metazoa</taxon>
        <taxon>Ecdysozoa</taxon>
        <taxon>Arthropoda</taxon>
        <taxon>Hexapoda</taxon>
        <taxon>Insecta</taxon>
        <taxon>Pterygota</taxon>
        <taxon>Neoptera</taxon>
        <taxon>Endopterygota</taxon>
        <taxon>Lepidoptera</taxon>
        <taxon>Glossata</taxon>
        <taxon>Ditrysia</taxon>
        <taxon>Tineoidea</taxon>
        <taxon>Psychidae</taxon>
        <taxon>Oiketicinae</taxon>
        <taxon>Eumeta</taxon>
    </lineage>
</organism>
<evidence type="ECO:0000313" key="3">
    <source>
        <dbReference type="EMBL" id="GBP08275.1"/>
    </source>
</evidence>
<dbReference type="Pfam" id="PF00651">
    <property type="entry name" value="BTB"/>
    <property type="match status" value="1"/>
</dbReference>
<feature type="compositionally biased region" description="Basic residues" evidence="1">
    <location>
        <begin position="33"/>
        <end position="49"/>
    </location>
</feature>
<accession>A0A4C1T266</accession>
<feature type="region of interest" description="Disordered" evidence="1">
    <location>
        <begin position="32"/>
        <end position="56"/>
    </location>
</feature>
<name>A0A4C1T266_EUMVA</name>
<feature type="domain" description="BTB" evidence="2">
    <location>
        <begin position="235"/>
        <end position="294"/>
    </location>
</feature>
<dbReference type="InterPro" id="IPR000210">
    <property type="entry name" value="BTB/POZ_dom"/>
</dbReference>
<dbReference type="Proteomes" id="UP000299102">
    <property type="component" value="Unassembled WGS sequence"/>
</dbReference>
<dbReference type="SUPFAM" id="SSF54695">
    <property type="entry name" value="POZ domain"/>
    <property type="match status" value="1"/>
</dbReference>
<dbReference type="CDD" id="cd18186">
    <property type="entry name" value="BTB_POZ_ZBTB_KLHL-like"/>
    <property type="match status" value="1"/>
</dbReference>
<dbReference type="EMBL" id="BGZK01000030">
    <property type="protein sequence ID" value="GBP08275.1"/>
    <property type="molecule type" value="Genomic_DNA"/>
</dbReference>